<proteinExistence type="predicted"/>
<dbReference type="Gene3D" id="1.25.40.10">
    <property type="entry name" value="Tetratricopeptide repeat domain"/>
    <property type="match status" value="1"/>
</dbReference>
<organism evidence="2 3">
    <name type="scientific">Streptomyces badius</name>
    <dbReference type="NCBI Taxonomy" id="1941"/>
    <lineage>
        <taxon>Bacteria</taxon>
        <taxon>Bacillati</taxon>
        <taxon>Actinomycetota</taxon>
        <taxon>Actinomycetes</taxon>
        <taxon>Kitasatosporales</taxon>
        <taxon>Streptomycetaceae</taxon>
        <taxon>Streptomyces</taxon>
    </lineage>
</organism>
<reference evidence="3" key="1">
    <citation type="journal article" date="2019" name="Int. J. Syst. Evol. Microbiol.">
        <title>The Global Catalogue of Microorganisms (GCM) 10K type strain sequencing project: providing services to taxonomists for standard genome sequencing and annotation.</title>
        <authorList>
            <consortium name="The Broad Institute Genomics Platform"/>
            <consortium name="The Broad Institute Genome Sequencing Center for Infectious Disease"/>
            <person name="Wu L."/>
            <person name="Ma J."/>
        </authorList>
    </citation>
    <scope>NUCLEOTIDE SEQUENCE [LARGE SCALE GENOMIC DNA]</scope>
    <source>
        <strain evidence="3">JCM 4350</strain>
    </source>
</reference>
<dbReference type="SUPFAM" id="SSF81901">
    <property type="entry name" value="HCP-like"/>
    <property type="match status" value="1"/>
</dbReference>
<protein>
    <recommendedName>
        <fullName evidence="4">Sel1 repeat family protein</fullName>
    </recommendedName>
</protein>
<sequence length="521" mass="55449">MAEDREAPDGTAVGVGNSVSGGGFHAPVVQTGTLNGGLHTYYGQQPPSGLPPVADWPRLDAADPIAFGVRRTRRIGDEPPLPPYVVRDSDAVLGERVRTAAGSGGLVLVTGEPLSGKSRTAWAAMLTNLPGTTRLLAPSAGTDLRGLPAVLRGRGENRCVIWLDELEGHLGEHGLTPALLAELVRLGVPVIATMNDEGYDAHRFGGQVRARVLAGVEPVELSSDWTEPELLRLEVGCGDPRLEAASTWRDGARVTEYLALAPELWDEWWRARRLNAHPHGHLLVRTAIDFARCGTDDAPVPSAVLRTACALYEQEAARAAREPFADALMWATAIRLGVAGMLIPGEAPDTWRVHSSLFSEAETRPGTPPVPLGLWLLAMEAMREAPPYLGVVLATAQIELAPLADGNPEIGLVLGRLHEATGEAEYAEKWFRHSADAGGIEAAGIVGSILADRGEAVPAIIYLERAAEAGDAEARSDLALLLADRAVYWLDRLGESGDEDARGAADMLRALLKTPPDNVKA</sequence>
<evidence type="ECO:0000313" key="2">
    <source>
        <dbReference type="EMBL" id="GGS73869.1"/>
    </source>
</evidence>
<evidence type="ECO:0008006" key="4">
    <source>
        <dbReference type="Google" id="ProtNLM"/>
    </source>
</evidence>
<dbReference type="Proteomes" id="UP000659767">
    <property type="component" value="Unassembled WGS sequence"/>
</dbReference>
<gene>
    <name evidence="2" type="ORF">GCM10010253_56080</name>
</gene>
<dbReference type="RefSeq" id="WP_199889399.1">
    <property type="nucleotide sequence ID" value="NZ_BMSZ01000018.1"/>
</dbReference>
<dbReference type="EMBL" id="BMSZ01000018">
    <property type="protein sequence ID" value="GGS73869.1"/>
    <property type="molecule type" value="Genomic_DNA"/>
</dbReference>
<evidence type="ECO:0000256" key="1">
    <source>
        <dbReference type="SAM" id="MobiDB-lite"/>
    </source>
</evidence>
<accession>A0ABQ2TLF9</accession>
<evidence type="ECO:0000313" key="3">
    <source>
        <dbReference type="Proteomes" id="UP000659767"/>
    </source>
</evidence>
<keyword evidence="3" id="KW-1185">Reference proteome</keyword>
<name>A0ABQ2TLF9_STRBA</name>
<feature type="region of interest" description="Disordered" evidence="1">
    <location>
        <begin position="1"/>
        <end position="21"/>
    </location>
</feature>
<comment type="caution">
    <text evidence="2">The sequence shown here is derived from an EMBL/GenBank/DDBJ whole genome shotgun (WGS) entry which is preliminary data.</text>
</comment>
<dbReference type="InterPro" id="IPR011990">
    <property type="entry name" value="TPR-like_helical_dom_sf"/>
</dbReference>